<evidence type="ECO:0000313" key="1">
    <source>
        <dbReference type="EMBL" id="RVU38947.1"/>
    </source>
</evidence>
<protein>
    <submittedName>
        <fullName evidence="1">Uncharacterized protein</fullName>
    </submittedName>
</protein>
<dbReference type="AlphaFoldDB" id="A0A3S2ZA15"/>
<keyword evidence="2" id="KW-1185">Reference proteome</keyword>
<proteinExistence type="predicted"/>
<evidence type="ECO:0000313" key="2">
    <source>
        <dbReference type="Proteomes" id="UP000287447"/>
    </source>
</evidence>
<dbReference type="RefSeq" id="WP_127764319.1">
    <property type="nucleotide sequence ID" value="NZ_SADE01000001.1"/>
</dbReference>
<organism evidence="1 2">
    <name type="scientific">Hwanghaeella grinnelliae</name>
    <dbReference type="NCBI Taxonomy" id="2500179"/>
    <lineage>
        <taxon>Bacteria</taxon>
        <taxon>Pseudomonadati</taxon>
        <taxon>Pseudomonadota</taxon>
        <taxon>Alphaproteobacteria</taxon>
        <taxon>Rhodospirillales</taxon>
        <taxon>Rhodospirillaceae</taxon>
        <taxon>Hwanghaeella</taxon>
    </lineage>
</organism>
<comment type="caution">
    <text evidence="1">The sequence shown here is derived from an EMBL/GenBank/DDBJ whole genome shotgun (WGS) entry which is preliminary data.</text>
</comment>
<dbReference type="EMBL" id="SADE01000001">
    <property type="protein sequence ID" value="RVU38947.1"/>
    <property type="molecule type" value="Genomic_DNA"/>
</dbReference>
<dbReference type="Proteomes" id="UP000287447">
    <property type="component" value="Unassembled WGS sequence"/>
</dbReference>
<reference evidence="2" key="1">
    <citation type="submission" date="2019-01" db="EMBL/GenBank/DDBJ databases">
        <title>Gri0909 isolated from a small marine red alga.</title>
        <authorList>
            <person name="Kim J."/>
            <person name="Jeong S.E."/>
            <person name="Jeon C.O."/>
        </authorList>
    </citation>
    <scope>NUCLEOTIDE SEQUENCE [LARGE SCALE GENOMIC DNA]</scope>
    <source>
        <strain evidence="2">Gri0909</strain>
    </source>
</reference>
<gene>
    <name evidence="1" type="ORF">EOI86_06695</name>
</gene>
<accession>A0A3S2ZA15</accession>
<sequence length="168" mass="18518">MSGSVLGRGTGSHIVRQSGNKVFRSAPRSQALAGASRRVQEWTADFITMGLEELVFGTINVPPMSDDGRVEVPDDAPVFKRGRSNTRIPIKIVNKSDVWQQPDVTVYLFDIDSGIVEKKPPKLALSLAPRGSMEVKVNLGTLKHKGRKVLCVEQDGFDRRVSQIIYVT</sequence>
<name>A0A3S2ZA15_9PROT</name>